<dbReference type="InterPro" id="IPR036397">
    <property type="entry name" value="RNaseH_sf"/>
</dbReference>
<proteinExistence type="predicted"/>
<dbReference type="AlphaFoldDB" id="A0A147BG45"/>
<dbReference type="Pfam" id="PF00075">
    <property type="entry name" value="RNase_H"/>
    <property type="match status" value="1"/>
</dbReference>
<protein>
    <submittedName>
        <fullName evidence="3">Putative tick transposon</fullName>
    </submittedName>
</protein>
<keyword evidence="1" id="KW-0732">Signal</keyword>
<dbReference type="GO" id="GO:0003676">
    <property type="term" value="F:nucleic acid binding"/>
    <property type="evidence" value="ECO:0007669"/>
    <property type="project" value="InterPro"/>
</dbReference>
<evidence type="ECO:0000256" key="1">
    <source>
        <dbReference type="SAM" id="SignalP"/>
    </source>
</evidence>
<feature type="chain" id="PRO_5007542282" evidence="1">
    <location>
        <begin position="18"/>
        <end position="440"/>
    </location>
</feature>
<dbReference type="Gene3D" id="3.30.420.10">
    <property type="entry name" value="Ribonuclease H-like superfamily/Ribonuclease H"/>
    <property type="match status" value="1"/>
</dbReference>
<dbReference type="GO" id="GO:0004523">
    <property type="term" value="F:RNA-DNA hybrid ribonuclease activity"/>
    <property type="evidence" value="ECO:0007669"/>
    <property type="project" value="InterPro"/>
</dbReference>
<name>A0A147BG45_IXORI</name>
<dbReference type="PROSITE" id="PS50879">
    <property type="entry name" value="RNASE_H_1"/>
    <property type="match status" value="1"/>
</dbReference>
<evidence type="ECO:0000313" key="3">
    <source>
        <dbReference type="EMBL" id="JAR89412.1"/>
    </source>
</evidence>
<dbReference type="CDD" id="cd09276">
    <property type="entry name" value="Rnase_HI_RT_non_LTR"/>
    <property type="match status" value="1"/>
</dbReference>
<dbReference type="InterPro" id="IPR012337">
    <property type="entry name" value="RNaseH-like_sf"/>
</dbReference>
<sequence length="440" mass="48154">MLLILYKGLILSRALYALPLLTITENQWELLERMQRTTLRVCLGVPRTASSRHTLNDAGVTTVRLAAAERAMRHLIRIGETRGTTGLPERILQRKRSQLAAHARELFRIAGGPGNNPTPPPPSEEPPLRVELNAGLDAPKRHMAPTTARQHAEHHIHTQFLGWARTFTDGSVNPATRTASAAAVSEDTGRAAAEKLSFHASSTTAELAALNLALSIVDIEGQPDRLVVLCDSKAALGLLTNLDRAPALARVVAQKAIELQRRGWTLAFQWVPAHCGVRGNESADRLAAAAQEDPTCPISKVPAFSDARLLVRRVVAARHPELEHGPLPPRPPRNMRRGEAAAIHRLRTGSAFTPEYRARWRPDRDRSCPRCAAAVADDAHLLLECPDFDEERSRLYHRYITLGCSTSNFENLIRPQGKAAQNALTALAGFLVATGLADQI</sequence>
<feature type="signal peptide" evidence="1">
    <location>
        <begin position="1"/>
        <end position="17"/>
    </location>
</feature>
<feature type="domain" description="RNase H type-1" evidence="2">
    <location>
        <begin position="160"/>
        <end position="292"/>
    </location>
</feature>
<dbReference type="SUPFAM" id="SSF53098">
    <property type="entry name" value="Ribonuclease H-like"/>
    <property type="match status" value="1"/>
</dbReference>
<evidence type="ECO:0000259" key="2">
    <source>
        <dbReference type="PROSITE" id="PS50879"/>
    </source>
</evidence>
<organism evidence="3">
    <name type="scientific">Ixodes ricinus</name>
    <name type="common">Common tick</name>
    <name type="synonym">Acarus ricinus</name>
    <dbReference type="NCBI Taxonomy" id="34613"/>
    <lineage>
        <taxon>Eukaryota</taxon>
        <taxon>Metazoa</taxon>
        <taxon>Ecdysozoa</taxon>
        <taxon>Arthropoda</taxon>
        <taxon>Chelicerata</taxon>
        <taxon>Arachnida</taxon>
        <taxon>Acari</taxon>
        <taxon>Parasitiformes</taxon>
        <taxon>Ixodida</taxon>
        <taxon>Ixodoidea</taxon>
        <taxon>Ixodidae</taxon>
        <taxon>Ixodinae</taxon>
        <taxon>Ixodes</taxon>
    </lineage>
</organism>
<reference evidence="3" key="1">
    <citation type="journal article" date="2018" name="PLoS Negl. Trop. Dis.">
        <title>Sialome diversity of ticks revealed by RNAseq of single tick salivary glands.</title>
        <authorList>
            <person name="Perner J."/>
            <person name="Kropackova S."/>
            <person name="Kopacek P."/>
            <person name="Ribeiro J.M."/>
        </authorList>
    </citation>
    <scope>NUCLEOTIDE SEQUENCE</scope>
    <source>
        <strain evidence="3">Siblings of single egg batch collected in Ceske Budejovice</strain>
        <tissue evidence="3">Salivary glands</tissue>
    </source>
</reference>
<accession>A0A147BG45</accession>
<dbReference type="EMBL" id="GEGO01005992">
    <property type="protein sequence ID" value="JAR89412.1"/>
    <property type="molecule type" value="Transcribed_RNA"/>
</dbReference>
<dbReference type="InterPro" id="IPR002156">
    <property type="entry name" value="RNaseH_domain"/>
</dbReference>